<feature type="chain" id="PRO_5004931320" description="Phospholipase A2 domain-containing protein" evidence="2">
    <location>
        <begin position="22"/>
        <end position="335"/>
    </location>
</feature>
<keyword evidence="2" id="KW-0732">Signal</keyword>
<dbReference type="InterPro" id="IPR036444">
    <property type="entry name" value="PLipase_A2_dom_sf"/>
</dbReference>
<dbReference type="Pfam" id="PF06951">
    <property type="entry name" value="PLA2G12"/>
    <property type="match status" value="1"/>
</dbReference>
<sequence length="335" mass="36418">MRLSSSAVLLAILTLLYFVKAAPLGAVSIATAQGLFTTVRTSMLATPTTGAIAGTSTRHSGAKISLVVRQEDAFHTPDAKSEEDSTLYPRPAPVLPTSLPMVTTVMSLTGPLSISWCPWCGIGPVMPTQPVPTTLTSSAHPEPTAADRTENEWEMSTESSSSPPIDSFRTHVLPSHERNHTLAIREAATQRAYPNGHPDKGVRRCPHGQHARLKPGVGPFVPNGCGVGILAGMIPGSGKFRQCCFDHDICFAECPTDDLLQCNDAFLQCMTEVCEHRGDGLIGYAKKVWCWIERNMYDEAVRGKMVQDHFMDMTRDRCFCVEDGTDPMHLGNGTY</sequence>
<evidence type="ECO:0000313" key="4">
    <source>
        <dbReference type="Proteomes" id="UP000019471"/>
    </source>
</evidence>
<dbReference type="GO" id="GO:0050482">
    <property type="term" value="P:arachidonate secretion"/>
    <property type="evidence" value="ECO:0007669"/>
    <property type="project" value="InterPro"/>
</dbReference>
<evidence type="ECO:0000256" key="1">
    <source>
        <dbReference type="SAM" id="MobiDB-lite"/>
    </source>
</evidence>
<dbReference type="AlphaFoldDB" id="W9WHT4"/>
<name>W9WHT4_9EURO</name>
<evidence type="ECO:0000313" key="3">
    <source>
        <dbReference type="EMBL" id="EXJ67697.1"/>
    </source>
</evidence>
<dbReference type="GO" id="GO:0005576">
    <property type="term" value="C:extracellular region"/>
    <property type="evidence" value="ECO:0007669"/>
    <property type="project" value="InterPro"/>
</dbReference>
<dbReference type="GO" id="GO:0004623">
    <property type="term" value="F:phospholipase A2 activity"/>
    <property type="evidence" value="ECO:0007669"/>
    <property type="project" value="InterPro"/>
</dbReference>
<dbReference type="GO" id="GO:0006644">
    <property type="term" value="P:phospholipid metabolic process"/>
    <property type="evidence" value="ECO:0007669"/>
    <property type="project" value="InterPro"/>
</dbReference>
<feature type="signal peptide" evidence="2">
    <location>
        <begin position="1"/>
        <end position="21"/>
    </location>
</feature>
<dbReference type="STRING" id="1182543.W9WHT4"/>
<dbReference type="HOGENOM" id="CLU_829010_0_0_1"/>
<proteinExistence type="predicted"/>
<organism evidence="3 4">
    <name type="scientific">Cladophialophora psammophila CBS 110553</name>
    <dbReference type="NCBI Taxonomy" id="1182543"/>
    <lineage>
        <taxon>Eukaryota</taxon>
        <taxon>Fungi</taxon>
        <taxon>Dikarya</taxon>
        <taxon>Ascomycota</taxon>
        <taxon>Pezizomycotina</taxon>
        <taxon>Eurotiomycetes</taxon>
        <taxon>Chaetothyriomycetidae</taxon>
        <taxon>Chaetothyriales</taxon>
        <taxon>Herpotrichiellaceae</taxon>
        <taxon>Cladophialophora</taxon>
    </lineage>
</organism>
<dbReference type="GO" id="GO:0016042">
    <property type="term" value="P:lipid catabolic process"/>
    <property type="evidence" value="ECO:0007669"/>
    <property type="project" value="InterPro"/>
</dbReference>
<dbReference type="Gene3D" id="1.20.90.10">
    <property type="entry name" value="Phospholipase A2 domain"/>
    <property type="match status" value="1"/>
</dbReference>
<dbReference type="InterPro" id="IPR010711">
    <property type="entry name" value="PLA2G12"/>
</dbReference>
<dbReference type="OrthoDB" id="10499074at2759"/>
<gene>
    <name evidence="3" type="ORF">A1O5_09043</name>
</gene>
<dbReference type="RefSeq" id="XP_007747813.1">
    <property type="nucleotide sequence ID" value="XM_007749623.1"/>
</dbReference>
<dbReference type="Proteomes" id="UP000019471">
    <property type="component" value="Unassembled WGS sequence"/>
</dbReference>
<dbReference type="SUPFAM" id="SSF48619">
    <property type="entry name" value="Phospholipase A2, PLA2"/>
    <property type="match status" value="1"/>
</dbReference>
<protein>
    <recommendedName>
        <fullName evidence="5">Phospholipase A2 domain-containing protein</fullName>
    </recommendedName>
</protein>
<evidence type="ECO:0000256" key="2">
    <source>
        <dbReference type="SAM" id="SignalP"/>
    </source>
</evidence>
<evidence type="ECO:0008006" key="5">
    <source>
        <dbReference type="Google" id="ProtNLM"/>
    </source>
</evidence>
<dbReference type="eggNOG" id="ENOG502S65Q">
    <property type="taxonomic scope" value="Eukaryota"/>
</dbReference>
<reference evidence="3 4" key="1">
    <citation type="submission" date="2013-03" db="EMBL/GenBank/DDBJ databases">
        <title>The Genome Sequence of Cladophialophora psammophila CBS 110553.</title>
        <authorList>
            <consortium name="The Broad Institute Genomics Platform"/>
            <person name="Cuomo C."/>
            <person name="de Hoog S."/>
            <person name="Gorbushina A."/>
            <person name="Walker B."/>
            <person name="Young S.K."/>
            <person name="Zeng Q."/>
            <person name="Gargeya S."/>
            <person name="Fitzgerald M."/>
            <person name="Haas B."/>
            <person name="Abouelleil A."/>
            <person name="Allen A.W."/>
            <person name="Alvarado L."/>
            <person name="Arachchi H.M."/>
            <person name="Berlin A.M."/>
            <person name="Chapman S.B."/>
            <person name="Gainer-Dewar J."/>
            <person name="Goldberg J."/>
            <person name="Griggs A."/>
            <person name="Gujja S."/>
            <person name="Hansen M."/>
            <person name="Howarth C."/>
            <person name="Imamovic A."/>
            <person name="Ireland A."/>
            <person name="Larimer J."/>
            <person name="McCowan C."/>
            <person name="Murphy C."/>
            <person name="Pearson M."/>
            <person name="Poon T.W."/>
            <person name="Priest M."/>
            <person name="Roberts A."/>
            <person name="Saif S."/>
            <person name="Shea T."/>
            <person name="Sisk P."/>
            <person name="Sykes S."/>
            <person name="Wortman J."/>
            <person name="Nusbaum C."/>
            <person name="Birren B."/>
        </authorList>
    </citation>
    <scope>NUCLEOTIDE SEQUENCE [LARGE SCALE GENOMIC DNA]</scope>
    <source>
        <strain evidence="3 4">CBS 110553</strain>
    </source>
</reference>
<accession>W9WHT4</accession>
<comment type="caution">
    <text evidence="3">The sequence shown here is derived from an EMBL/GenBank/DDBJ whole genome shotgun (WGS) entry which is preliminary data.</text>
</comment>
<dbReference type="GO" id="GO:0005509">
    <property type="term" value="F:calcium ion binding"/>
    <property type="evidence" value="ECO:0007669"/>
    <property type="project" value="InterPro"/>
</dbReference>
<dbReference type="EMBL" id="AMGX01000015">
    <property type="protein sequence ID" value="EXJ67697.1"/>
    <property type="molecule type" value="Genomic_DNA"/>
</dbReference>
<feature type="region of interest" description="Disordered" evidence="1">
    <location>
        <begin position="132"/>
        <end position="166"/>
    </location>
</feature>
<keyword evidence="4" id="KW-1185">Reference proteome</keyword>
<dbReference type="GeneID" id="19193740"/>